<dbReference type="InterPro" id="IPR010623">
    <property type="entry name" value="IcmF_C"/>
</dbReference>
<evidence type="ECO:0000259" key="4">
    <source>
        <dbReference type="Pfam" id="PF14331"/>
    </source>
</evidence>
<dbReference type="CDD" id="cd00882">
    <property type="entry name" value="Ras_like_GTPase"/>
    <property type="match status" value="1"/>
</dbReference>
<evidence type="ECO:0000313" key="5">
    <source>
        <dbReference type="EMBL" id="RMQ43349.1"/>
    </source>
</evidence>
<organism evidence="5 6">
    <name type="scientific">Pseudomonas cichorii</name>
    <dbReference type="NCBI Taxonomy" id="36746"/>
    <lineage>
        <taxon>Bacteria</taxon>
        <taxon>Pseudomonadati</taxon>
        <taxon>Pseudomonadota</taxon>
        <taxon>Gammaproteobacteria</taxon>
        <taxon>Pseudomonadales</taxon>
        <taxon>Pseudomonadaceae</taxon>
        <taxon>Pseudomonas</taxon>
    </lineage>
</organism>
<comment type="caution">
    <text evidence="5">The sequence shown here is derived from an EMBL/GenBank/DDBJ whole genome shotgun (WGS) entry which is preliminary data.</text>
</comment>
<dbReference type="InterPro" id="IPR017731">
    <property type="entry name" value="TssM1-like"/>
</dbReference>
<keyword evidence="1" id="KW-1133">Transmembrane helix</keyword>
<evidence type="ECO:0000259" key="3">
    <source>
        <dbReference type="Pfam" id="PF06761"/>
    </source>
</evidence>
<feature type="transmembrane region" description="Helical" evidence="1">
    <location>
        <begin position="12"/>
        <end position="32"/>
    </location>
</feature>
<reference evidence="5 6" key="1">
    <citation type="submission" date="2018-08" db="EMBL/GenBank/DDBJ databases">
        <title>Recombination of ecologically and evolutionarily significant loci maintains genetic cohesion in the Pseudomonas syringae species complex.</title>
        <authorList>
            <person name="Dillon M."/>
            <person name="Thakur S."/>
            <person name="Almeida R.N.D."/>
            <person name="Weir B.S."/>
            <person name="Guttman D.S."/>
        </authorList>
    </citation>
    <scope>NUCLEOTIDE SEQUENCE [LARGE SCALE GENOMIC DNA]</scope>
    <source>
        <strain evidence="5 6">ICMP 3353</strain>
    </source>
</reference>
<evidence type="ECO:0000256" key="1">
    <source>
        <dbReference type="SAM" id="Phobius"/>
    </source>
</evidence>
<dbReference type="EMBL" id="RBRE01000069">
    <property type="protein sequence ID" value="RMQ43349.1"/>
    <property type="molecule type" value="Genomic_DNA"/>
</dbReference>
<dbReference type="PANTHER" id="PTHR36153:SF1">
    <property type="entry name" value="TYPE VI SECRETION SYSTEM COMPONENT TSSM1"/>
    <property type="match status" value="1"/>
</dbReference>
<dbReference type="RefSeq" id="WP_122317226.1">
    <property type="nucleotide sequence ID" value="NZ_RBRE01000069.1"/>
</dbReference>
<sequence>MKNLFKKLAALFCRTWVWTLLAALAVTLFIWFVGPLLAVSDYRFWASPTSRLLSISLVFLLWGLGMVFVSWRNGVRKRQAEADTAIQERLRQQALLEAEQKTLLERFRDAMRVIKLSSLYDGKGERLPWYLLIGPEGSGKTSLLDFSGLDFPLNKTGRKLTRDTRGTLNSAWYFADQAVIIDTPGRYLEQPRAQVDASVWLTLLGLLRKRRRSCPLNGVLVTLPVDVLLNAEETRLEIIAEEVRNRLDELHRTLRVDVPVYLVLTKSDALQGFDEFFEHLSREEGEQVLGATFRQDRQGSDSDELRHEFEELLRRLGSQVIMRIHQEHDIQRRGLMLGFPDRLGVIGHRLCMFAEMAFSGSRYQRATRLRGFYLTRAPHLPGNAQAASAEQAGEQPVSHRALPGLPAGRARFIRQLLSRVIFPEAALAIVDKGERRRMNWVRRSVYGAALMILMLFGGLWANGFTSNHDRFERIRLLAQQWAQQRSVLVEQSDTLAILQSLNLSHAASHVFPENAEVAVRERNGLYQGEPSNKVLLSAYQVELESRLLPRVAGTLEAQIRASMKDREQLLDSLRAYLMLHLPERRDSSWLQERMTADWSLRYAGQPQEQSDLDGHLQRLLGQPFVYPLNDALVAQARQALRSESLGSIVYRALREQARSLPDYRLARHIGTQASLLAGSEYSIPGFYTRKGYQQFFVTQGVGTVNAILRDNWVLGDTTGLNGMQLRQLLVELEQLYFHDYANHWSEAVAQVALQPLEDAQHGAMQMAGLSAAHSPLLQLLAQVRDNTLFPTVAETLDDAAAIAEKAGTKPGALNAVASMAAEQASNLGSKLPDTAKKSLQRRFEPLHRLLDEHNGPSAELLEVLQALNGVQLQFARLGRSGQPELQAFEMARHRMTGQRDELSNLRNASVQLPQPVAGWFNTLAEDAWSLLLREAYRYINQRYKSELYSFYEQSLDKRYPFHAHASSDVAIEDFREFFRHQGLAERFFDSYMKPFVSGDPGQYRLRTLDGLGLPASRAYLDKMASVQTIRKSFFAHNPEQPQVQFTLEPYTLDPGASRAEFRLGNQVMEYRHGPIVPVAFKWPSDADNGRASLVLERMAERPIGIEQSSGPWSLFRLLDLMQIEYLQGRDVMLLKADVGGLRANYLLLAQRSANPFDVAVIRGFRLPAQL</sequence>
<feature type="transmembrane region" description="Helical" evidence="1">
    <location>
        <begin position="445"/>
        <end position="464"/>
    </location>
</feature>
<evidence type="ECO:0000313" key="6">
    <source>
        <dbReference type="Proteomes" id="UP000277236"/>
    </source>
</evidence>
<dbReference type="InterPro" id="IPR053156">
    <property type="entry name" value="T6SS_TssM-like"/>
</dbReference>
<dbReference type="InterPro" id="IPR027417">
    <property type="entry name" value="P-loop_NTPase"/>
</dbReference>
<dbReference type="Pfam" id="PF06744">
    <property type="entry name" value="IcmF_C"/>
    <property type="match status" value="1"/>
</dbReference>
<dbReference type="InterPro" id="IPR025743">
    <property type="entry name" value="TssM1_N"/>
</dbReference>
<name>A0A3M4LPE3_PSECI</name>
<keyword evidence="1" id="KW-0472">Membrane</keyword>
<evidence type="ECO:0000259" key="2">
    <source>
        <dbReference type="Pfam" id="PF06744"/>
    </source>
</evidence>
<feature type="domain" description="Type VI secretion system IcmF C-terminal" evidence="2">
    <location>
        <begin position="1045"/>
        <end position="1149"/>
    </location>
</feature>
<dbReference type="InterPro" id="IPR009612">
    <property type="entry name" value="IcmF-rel"/>
</dbReference>
<feature type="transmembrane region" description="Helical" evidence="1">
    <location>
        <begin position="52"/>
        <end position="71"/>
    </location>
</feature>
<dbReference type="SUPFAM" id="SSF52540">
    <property type="entry name" value="P-loop containing nucleoside triphosphate hydrolases"/>
    <property type="match status" value="1"/>
</dbReference>
<feature type="domain" description="Type VI secretion system component TssM1 N-terminal" evidence="4">
    <location>
        <begin position="194"/>
        <end position="448"/>
    </location>
</feature>
<feature type="domain" description="IcmF-related" evidence="3">
    <location>
        <begin position="499"/>
        <end position="787"/>
    </location>
</feature>
<dbReference type="Pfam" id="PF06761">
    <property type="entry name" value="IcmF-related"/>
    <property type="match status" value="1"/>
</dbReference>
<dbReference type="Proteomes" id="UP000277236">
    <property type="component" value="Unassembled WGS sequence"/>
</dbReference>
<dbReference type="Pfam" id="PF14331">
    <property type="entry name" value="IcmF-related_N"/>
    <property type="match status" value="1"/>
</dbReference>
<keyword evidence="1" id="KW-0812">Transmembrane</keyword>
<protein>
    <submittedName>
        <fullName evidence="5">Type VI secretion protein IcmF</fullName>
    </submittedName>
</protein>
<proteinExistence type="predicted"/>
<gene>
    <name evidence="5" type="ORF">ALQ04_01155</name>
</gene>
<dbReference type="NCBIfam" id="TIGR03348">
    <property type="entry name" value="VI_IcmF"/>
    <property type="match status" value="1"/>
</dbReference>
<dbReference type="PANTHER" id="PTHR36153">
    <property type="entry name" value="INNER MEMBRANE PROTEIN-RELATED"/>
    <property type="match status" value="1"/>
</dbReference>
<dbReference type="OrthoDB" id="9758229at2"/>
<dbReference type="AlphaFoldDB" id="A0A3M4LPE3"/>
<accession>A0A3M4LPE3</accession>